<dbReference type="Proteomes" id="UP001203338">
    <property type="component" value="Unassembled WGS sequence"/>
</dbReference>
<evidence type="ECO:0000313" key="2">
    <source>
        <dbReference type="EMBL" id="MCL6270275.1"/>
    </source>
</evidence>
<accession>A0ABT0PFX8</accession>
<keyword evidence="3" id="KW-1185">Reference proteome</keyword>
<evidence type="ECO:0000313" key="3">
    <source>
        <dbReference type="Proteomes" id="UP001203338"/>
    </source>
</evidence>
<sequence>MKNKILTQTQEKVLKLGHDKGNFTAQDLPLNGGARKKVIDSLLNRELIKPINRRGEWFDYALTPAGRQAIGVEEPEVSEKTDKPKSKTRPGSKLHQVIQLLTRPEGATIPQMMEQTGWQQHTVRGTLAGALKKRLGLTIESEKPDGEDRVYRITAGLETA</sequence>
<feature type="region of interest" description="Disordered" evidence="1">
    <location>
        <begin position="71"/>
        <end position="94"/>
    </location>
</feature>
<comment type="caution">
    <text evidence="2">The sequence shown here is derived from an EMBL/GenBank/DDBJ whole genome shotgun (WGS) entry which is preliminary data.</text>
</comment>
<organism evidence="2 3">
    <name type="scientific">Parendozoicomonas callyspongiae</name>
    <dbReference type="NCBI Taxonomy" id="2942213"/>
    <lineage>
        <taxon>Bacteria</taxon>
        <taxon>Pseudomonadati</taxon>
        <taxon>Pseudomonadota</taxon>
        <taxon>Gammaproteobacteria</taxon>
        <taxon>Oceanospirillales</taxon>
        <taxon>Endozoicomonadaceae</taxon>
        <taxon>Parendozoicomonas</taxon>
    </lineage>
</organism>
<gene>
    <name evidence="2" type="ORF">M3P05_10110</name>
</gene>
<dbReference type="Pfam" id="PF11994">
    <property type="entry name" value="DUF3489"/>
    <property type="match status" value="1"/>
</dbReference>
<dbReference type="EMBL" id="JAMFLX010000011">
    <property type="protein sequence ID" value="MCL6270275.1"/>
    <property type="molecule type" value="Genomic_DNA"/>
</dbReference>
<name>A0ABT0PFX8_9GAMM</name>
<reference evidence="2 3" key="1">
    <citation type="submission" date="2022-05" db="EMBL/GenBank/DDBJ databases">
        <authorList>
            <person name="Park J.-S."/>
        </authorList>
    </citation>
    <scope>NUCLEOTIDE SEQUENCE [LARGE SCALE GENOMIC DNA]</scope>
    <source>
        <strain evidence="2 3">2012CJ34-2</strain>
    </source>
</reference>
<proteinExistence type="predicted"/>
<dbReference type="RefSeq" id="WP_249699452.1">
    <property type="nucleotide sequence ID" value="NZ_JAMFLX010000011.1"/>
</dbReference>
<dbReference type="InterPro" id="IPR021880">
    <property type="entry name" value="DUF3489"/>
</dbReference>
<protein>
    <submittedName>
        <fullName evidence="2">DUF3489 domain-containing protein</fullName>
    </submittedName>
</protein>
<evidence type="ECO:0000256" key="1">
    <source>
        <dbReference type="SAM" id="MobiDB-lite"/>
    </source>
</evidence>